<evidence type="ECO:0000259" key="21">
    <source>
        <dbReference type="PROSITE" id="PS51385"/>
    </source>
</evidence>
<comment type="similarity">
    <text evidence="3 19">In the N-terminal section; belongs to the NnrE/AIBP family.</text>
</comment>
<dbReference type="EMBL" id="FOTS01000029">
    <property type="protein sequence ID" value="SFL97148.1"/>
    <property type="molecule type" value="Genomic_DNA"/>
</dbReference>
<dbReference type="SUPFAM" id="SSF53613">
    <property type="entry name" value="Ribokinase-like"/>
    <property type="match status" value="1"/>
</dbReference>
<comment type="similarity">
    <text evidence="18">Belongs to the NnrE/AIBP family.</text>
</comment>
<sequence length="517" mass="54239">MKVVTVAEMKDIERAAIEEYGIPGIVLMENAGVEVAGQIESILGILHNKKISIFAGTGNNGGDGYVVARHLHNRGAKVKVFLIGNKTAVAGDALTNLQIITNMGIDILEVTNQHDWDKVKIAMTFTDCLVDALLGTGFTGKLREHMIQVVECMNKMNKVIIAIDVPTGVDGDTGQVQSVAVKASYTITFALPKQGLLLYPGALYAGELYVADIGVPRLLVQNIAIQQNLITSGDVTNMLCKRQPDAHKGSCGKVFVVAGSRGLTGAAALAASAAMRSGAGTVTLGIAESLHDIMEMKVTEVMTSPLAEVSPGALGEEAFSEIQRLSLQSDVMVIGPGLGRHEETLPLVRRVIMTVERPLVIDADALYALIGHTSLLTEAKSVPILTPHPGEMARLVSLTAEEVNQDRIYIARQAAIEWGSIIILKGARTVVAFPDGEVYINSSGNAGMATGGAGDVLTGIIAGLVGQGLSSHEAALAGVYIHGLAGDIVAKNGMIGMIASDIIKALPAAIFGIQEND</sequence>
<feature type="binding site" evidence="18">
    <location>
        <begin position="59"/>
        <end position="63"/>
    </location>
    <ligand>
        <name>(6S)-NADPHX</name>
        <dbReference type="ChEBI" id="CHEBI:64076"/>
    </ligand>
</feature>
<comment type="function">
    <text evidence="17">Catalyzes the dehydration of the S-form of NAD(P)HX at the expense of ADP, which is converted to AMP. Together with NAD(P)HX epimerase, which catalyzes the epimerization of the S- and R-forms, the enzyme allows the repair of both epimers of NAD(P)HX, a damaged form of NAD(P)H that is a result of enzymatic or heat-dependent hydration.</text>
</comment>
<dbReference type="RefSeq" id="WP_090939075.1">
    <property type="nucleotide sequence ID" value="NZ_FOTS01000029.1"/>
</dbReference>
<feature type="binding site" evidence="18">
    <location>
        <position position="164"/>
    </location>
    <ligand>
        <name>(6S)-NADPHX</name>
        <dbReference type="ChEBI" id="CHEBI:64076"/>
    </ligand>
</feature>
<comment type="caution">
    <text evidence="18">Lacks conserved residue(s) required for the propagation of feature annotation.</text>
</comment>
<evidence type="ECO:0000256" key="10">
    <source>
        <dbReference type="ARBA" id="ARBA00023027"/>
    </source>
</evidence>
<reference evidence="23" key="1">
    <citation type="submission" date="2016-10" db="EMBL/GenBank/DDBJ databases">
        <authorList>
            <person name="Varghese N."/>
            <person name="Submissions S."/>
        </authorList>
    </citation>
    <scope>NUCLEOTIDE SEQUENCE [LARGE SCALE GENOMIC DNA]</scope>
    <source>
        <strain evidence="23">DSM 13327</strain>
    </source>
</reference>
<feature type="binding site" evidence="18">
    <location>
        <position position="60"/>
    </location>
    <ligand>
        <name>K(+)</name>
        <dbReference type="ChEBI" id="CHEBI:29103"/>
    </ligand>
</feature>
<feature type="binding site" evidence="17">
    <location>
        <begin position="425"/>
        <end position="429"/>
    </location>
    <ligand>
        <name>AMP</name>
        <dbReference type="ChEBI" id="CHEBI:456215"/>
    </ligand>
</feature>
<evidence type="ECO:0000256" key="11">
    <source>
        <dbReference type="ARBA" id="ARBA00023235"/>
    </source>
</evidence>
<dbReference type="Pfam" id="PF03853">
    <property type="entry name" value="YjeF_N"/>
    <property type="match status" value="1"/>
</dbReference>
<dbReference type="Gene3D" id="3.40.50.10260">
    <property type="entry name" value="YjeF N-terminal domain"/>
    <property type="match status" value="1"/>
</dbReference>
<evidence type="ECO:0000256" key="18">
    <source>
        <dbReference type="HAMAP-Rule" id="MF_01966"/>
    </source>
</evidence>
<evidence type="ECO:0000313" key="22">
    <source>
        <dbReference type="EMBL" id="SFL97148.1"/>
    </source>
</evidence>
<comment type="similarity">
    <text evidence="4 19">In the C-terminal section; belongs to the NnrD/CARKD family.</text>
</comment>
<dbReference type="InterPro" id="IPR030677">
    <property type="entry name" value="Nnr"/>
</dbReference>
<dbReference type="GO" id="GO:0046496">
    <property type="term" value="P:nicotinamide nucleotide metabolic process"/>
    <property type="evidence" value="ECO:0007669"/>
    <property type="project" value="UniProtKB-UniRule"/>
</dbReference>
<feature type="binding site" evidence="17">
    <location>
        <position position="455"/>
    </location>
    <ligand>
        <name>(6S)-NADPHX</name>
        <dbReference type="ChEBI" id="CHEBI:64076"/>
    </ligand>
</feature>
<dbReference type="Gene3D" id="3.40.1190.20">
    <property type="match status" value="1"/>
</dbReference>
<comment type="cofactor">
    <cofactor evidence="18 19">
        <name>K(+)</name>
        <dbReference type="ChEBI" id="CHEBI:29103"/>
    </cofactor>
    <text evidence="18 19">Binds 1 potassium ion per subunit.</text>
</comment>
<dbReference type="HAMAP" id="MF_01965">
    <property type="entry name" value="NADHX_dehydratase"/>
    <property type="match status" value="1"/>
</dbReference>
<dbReference type="PANTHER" id="PTHR12592">
    <property type="entry name" value="ATP-DEPENDENT (S)-NAD(P)H-HYDRATE DEHYDRATASE FAMILY MEMBER"/>
    <property type="match status" value="1"/>
</dbReference>
<dbReference type="InterPro" id="IPR036652">
    <property type="entry name" value="YjeF_N_dom_sf"/>
</dbReference>
<evidence type="ECO:0000256" key="1">
    <source>
        <dbReference type="ARBA" id="ARBA00000013"/>
    </source>
</evidence>
<dbReference type="HAMAP" id="MF_01966">
    <property type="entry name" value="NADHX_epimerase"/>
    <property type="match status" value="1"/>
</dbReference>
<feature type="binding site" evidence="18">
    <location>
        <begin position="135"/>
        <end position="141"/>
    </location>
    <ligand>
        <name>(6S)-NADPHX</name>
        <dbReference type="ChEBI" id="CHEBI:64076"/>
    </ligand>
</feature>
<keyword evidence="5 18" id="KW-0479">Metal-binding</keyword>
<comment type="catalytic activity">
    <reaction evidence="16 17 19">
        <text>(6S)-NADPHX + ADP = AMP + phosphate + NADPH + H(+)</text>
        <dbReference type="Rhea" id="RHEA:32235"/>
        <dbReference type="ChEBI" id="CHEBI:15378"/>
        <dbReference type="ChEBI" id="CHEBI:43474"/>
        <dbReference type="ChEBI" id="CHEBI:57783"/>
        <dbReference type="ChEBI" id="CHEBI:64076"/>
        <dbReference type="ChEBI" id="CHEBI:456215"/>
        <dbReference type="ChEBI" id="CHEBI:456216"/>
        <dbReference type="EC" id="4.2.1.136"/>
    </reaction>
</comment>
<dbReference type="InterPro" id="IPR017953">
    <property type="entry name" value="Carbohydrate_kinase_pred_CS"/>
</dbReference>
<organism evidence="22 23">
    <name type="scientific">Pelosinus propionicus DSM 13327</name>
    <dbReference type="NCBI Taxonomy" id="1123291"/>
    <lineage>
        <taxon>Bacteria</taxon>
        <taxon>Bacillati</taxon>
        <taxon>Bacillota</taxon>
        <taxon>Negativicutes</taxon>
        <taxon>Selenomonadales</taxon>
        <taxon>Sporomusaceae</taxon>
        <taxon>Pelosinus</taxon>
    </lineage>
</organism>
<comment type="cofactor">
    <cofactor evidence="17">
        <name>Mg(2+)</name>
        <dbReference type="ChEBI" id="CHEBI:18420"/>
    </cofactor>
</comment>
<comment type="catalytic activity">
    <reaction evidence="2 18 19">
        <text>(6R)-NADPHX = (6S)-NADPHX</text>
        <dbReference type="Rhea" id="RHEA:32227"/>
        <dbReference type="ChEBI" id="CHEBI:64076"/>
        <dbReference type="ChEBI" id="CHEBI:64077"/>
        <dbReference type="EC" id="5.1.99.6"/>
    </reaction>
</comment>
<feature type="domain" description="YjeF N-terminal" evidence="21">
    <location>
        <begin position="9"/>
        <end position="221"/>
    </location>
</feature>
<evidence type="ECO:0000256" key="8">
    <source>
        <dbReference type="ARBA" id="ARBA00022857"/>
    </source>
</evidence>
<evidence type="ECO:0000256" key="7">
    <source>
        <dbReference type="ARBA" id="ARBA00022840"/>
    </source>
</evidence>
<evidence type="ECO:0000256" key="3">
    <source>
        <dbReference type="ARBA" id="ARBA00006001"/>
    </source>
</evidence>
<dbReference type="PANTHER" id="PTHR12592:SF0">
    <property type="entry name" value="ATP-DEPENDENT (S)-NAD(P)H-HYDRATE DEHYDRATASE"/>
    <property type="match status" value="1"/>
</dbReference>
<comment type="function">
    <text evidence="18">Catalyzes the epimerization of the S- and R-forms of NAD(P)HX, a damaged form of NAD(P)H that is a result of enzymatic or heat-dependent hydration. This is a prerequisite for the S-specific NAD(P)H-hydrate dehydratase to allow the repair of both epimers of NAD(P)HX.</text>
</comment>
<evidence type="ECO:0000256" key="19">
    <source>
        <dbReference type="PIRNR" id="PIRNR017184"/>
    </source>
</evidence>
<evidence type="ECO:0000256" key="14">
    <source>
        <dbReference type="ARBA" id="ARBA00025153"/>
    </source>
</evidence>
<evidence type="ECO:0000256" key="16">
    <source>
        <dbReference type="ARBA" id="ARBA00049209"/>
    </source>
</evidence>
<evidence type="ECO:0000256" key="15">
    <source>
        <dbReference type="ARBA" id="ARBA00048238"/>
    </source>
</evidence>
<dbReference type="GO" id="GO:0110051">
    <property type="term" value="P:metabolite repair"/>
    <property type="evidence" value="ECO:0007669"/>
    <property type="project" value="TreeGrafter"/>
</dbReference>
<keyword evidence="8 17" id="KW-0521">NADP</keyword>
<gene>
    <name evidence="18" type="primary">nnrE</name>
    <name evidence="17" type="synonym">nnrD</name>
    <name evidence="22" type="ORF">SAMN04490355_10293</name>
</gene>
<feature type="binding site" evidence="17">
    <location>
        <position position="337"/>
    </location>
    <ligand>
        <name>(6S)-NADPHX</name>
        <dbReference type="ChEBI" id="CHEBI:64076"/>
    </ligand>
</feature>
<dbReference type="GO" id="GO:0005524">
    <property type="term" value="F:ATP binding"/>
    <property type="evidence" value="ECO:0007669"/>
    <property type="project" value="UniProtKB-UniRule"/>
</dbReference>
<dbReference type="CDD" id="cd01171">
    <property type="entry name" value="YXKO-related"/>
    <property type="match status" value="1"/>
</dbReference>
<dbReference type="Proteomes" id="UP000199520">
    <property type="component" value="Unassembled WGS sequence"/>
</dbReference>
<comment type="catalytic activity">
    <reaction evidence="1 18 19">
        <text>(6R)-NADHX = (6S)-NADHX</text>
        <dbReference type="Rhea" id="RHEA:32215"/>
        <dbReference type="ChEBI" id="CHEBI:64074"/>
        <dbReference type="ChEBI" id="CHEBI:64075"/>
        <dbReference type="EC" id="5.1.99.6"/>
    </reaction>
</comment>
<comment type="similarity">
    <text evidence="17">Belongs to the NnrD/CARKD family.</text>
</comment>
<dbReference type="PIRSF" id="PIRSF017184">
    <property type="entry name" value="Nnr"/>
    <property type="match status" value="1"/>
</dbReference>
<dbReference type="OrthoDB" id="9806925at2"/>
<keyword evidence="6 17" id="KW-0547">Nucleotide-binding</keyword>
<dbReference type="NCBIfam" id="TIGR00197">
    <property type="entry name" value="yjeF_nterm"/>
    <property type="match status" value="1"/>
</dbReference>
<evidence type="ECO:0000256" key="9">
    <source>
        <dbReference type="ARBA" id="ARBA00022958"/>
    </source>
</evidence>
<feature type="binding site" evidence="17">
    <location>
        <position position="388"/>
    </location>
    <ligand>
        <name>(6S)-NADPHX</name>
        <dbReference type="ChEBI" id="CHEBI:64076"/>
    </ligand>
</feature>
<name>A0A1I4M188_9FIRM</name>
<dbReference type="EC" id="4.2.1.136" evidence="19"/>
<comment type="subunit">
    <text evidence="17">Homotetramer.</text>
</comment>
<proteinExistence type="inferred from homology"/>
<dbReference type="InterPro" id="IPR004443">
    <property type="entry name" value="YjeF_N_dom"/>
</dbReference>
<dbReference type="InterPro" id="IPR029056">
    <property type="entry name" value="Ribokinase-like"/>
</dbReference>
<evidence type="ECO:0000256" key="13">
    <source>
        <dbReference type="ARBA" id="ARBA00023268"/>
    </source>
</evidence>
<keyword evidence="9 18" id="KW-0630">Potassium</keyword>
<feature type="domain" description="YjeF C-terminal" evidence="20">
    <location>
        <begin position="231"/>
        <end position="513"/>
    </location>
</feature>
<keyword evidence="10 17" id="KW-0520">NAD</keyword>
<comment type="catalytic activity">
    <reaction evidence="15 17 19">
        <text>(6S)-NADHX + ADP = AMP + phosphate + NADH + H(+)</text>
        <dbReference type="Rhea" id="RHEA:32223"/>
        <dbReference type="ChEBI" id="CHEBI:15378"/>
        <dbReference type="ChEBI" id="CHEBI:43474"/>
        <dbReference type="ChEBI" id="CHEBI:57945"/>
        <dbReference type="ChEBI" id="CHEBI:64074"/>
        <dbReference type="ChEBI" id="CHEBI:456215"/>
        <dbReference type="ChEBI" id="CHEBI:456216"/>
        <dbReference type="EC" id="4.2.1.136"/>
    </reaction>
</comment>
<evidence type="ECO:0000256" key="2">
    <source>
        <dbReference type="ARBA" id="ARBA00000909"/>
    </source>
</evidence>
<keyword evidence="7 17" id="KW-0067">ATP-binding</keyword>
<dbReference type="STRING" id="1123291.SAMN04490355_10293"/>
<dbReference type="GO" id="GO:0052855">
    <property type="term" value="F:ADP-dependent NAD(P)H-hydrate dehydratase activity"/>
    <property type="evidence" value="ECO:0007669"/>
    <property type="project" value="UniProtKB-UniRule"/>
</dbReference>
<feature type="binding site" evidence="18">
    <location>
        <position position="131"/>
    </location>
    <ligand>
        <name>K(+)</name>
        <dbReference type="ChEBI" id="CHEBI:29103"/>
    </ligand>
</feature>
<dbReference type="SUPFAM" id="SSF64153">
    <property type="entry name" value="YjeF N-terminal domain-like"/>
    <property type="match status" value="1"/>
</dbReference>
<keyword evidence="12 17" id="KW-0456">Lyase</keyword>
<evidence type="ECO:0000256" key="12">
    <source>
        <dbReference type="ARBA" id="ARBA00023239"/>
    </source>
</evidence>
<protein>
    <recommendedName>
        <fullName evidence="19">Bifunctional NAD(P)H-hydrate repair enzyme</fullName>
    </recommendedName>
    <alternativeName>
        <fullName evidence="19">Nicotinamide nucleotide repair protein</fullName>
    </alternativeName>
    <domain>
        <recommendedName>
            <fullName evidence="19">ADP-dependent (S)-NAD(P)H-hydrate dehydratase</fullName>
            <ecNumber evidence="19">4.2.1.136</ecNumber>
        </recommendedName>
        <alternativeName>
            <fullName evidence="19">ADP-dependent NAD(P)HX dehydratase</fullName>
        </alternativeName>
    </domain>
    <domain>
        <recommendedName>
            <fullName evidence="19">NAD(P)H-hydrate epimerase</fullName>
            <ecNumber evidence="19">5.1.99.6</ecNumber>
        </recommendedName>
    </domain>
</protein>
<dbReference type="InterPro" id="IPR000631">
    <property type="entry name" value="CARKD"/>
</dbReference>
<dbReference type="GO" id="GO:0052856">
    <property type="term" value="F:NAD(P)HX epimerase activity"/>
    <property type="evidence" value="ECO:0007669"/>
    <property type="project" value="UniProtKB-UniRule"/>
</dbReference>
<dbReference type="GO" id="GO:0046872">
    <property type="term" value="F:metal ion binding"/>
    <property type="evidence" value="ECO:0007669"/>
    <property type="project" value="UniProtKB-UniRule"/>
</dbReference>
<feature type="binding site" evidence="18">
    <location>
        <position position="167"/>
    </location>
    <ligand>
        <name>K(+)</name>
        <dbReference type="ChEBI" id="CHEBI:29103"/>
    </ligand>
</feature>
<evidence type="ECO:0000313" key="23">
    <source>
        <dbReference type="Proteomes" id="UP000199520"/>
    </source>
</evidence>
<evidence type="ECO:0000256" key="5">
    <source>
        <dbReference type="ARBA" id="ARBA00022723"/>
    </source>
</evidence>
<feature type="binding site" evidence="17">
    <location>
        <position position="266"/>
    </location>
    <ligand>
        <name>(6S)-NADPHX</name>
        <dbReference type="ChEBI" id="CHEBI:64076"/>
    </ligand>
</feature>
<keyword evidence="13" id="KW-0511">Multifunctional enzyme</keyword>
<accession>A0A1I4M188</accession>
<evidence type="ECO:0000256" key="6">
    <source>
        <dbReference type="ARBA" id="ARBA00022741"/>
    </source>
</evidence>
<dbReference type="NCBIfam" id="TIGR00196">
    <property type="entry name" value="yjeF_cterm"/>
    <property type="match status" value="1"/>
</dbReference>
<dbReference type="EC" id="5.1.99.6" evidence="19"/>
<dbReference type="PROSITE" id="PS01050">
    <property type="entry name" value="YJEF_C_2"/>
    <property type="match status" value="1"/>
</dbReference>
<dbReference type="AlphaFoldDB" id="A0A1I4M188"/>
<evidence type="ECO:0000256" key="17">
    <source>
        <dbReference type="HAMAP-Rule" id="MF_01965"/>
    </source>
</evidence>
<evidence type="ECO:0000259" key="20">
    <source>
        <dbReference type="PROSITE" id="PS51383"/>
    </source>
</evidence>
<keyword evidence="23" id="KW-1185">Reference proteome</keyword>
<dbReference type="Pfam" id="PF01256">
    <property type="entry name" value="Carb_kinase"/>
    <property type="match status" value="1"/>
</dbReference>
<keyword evidence="11 18" id="KW-0413">Isomerase</keyword>
<comment type="function">
    <text evidence="14 19">Bifunctional enzyme that catalyzes the epimerization of the S- and R-forms of NAD(P)HX and the dehydration of the S-form of NAD(P)HX at the expense of ADP, which is converted to AMP. This allows the repair of both epimers of NAD(P)HX, a damaged form of NAD(P)H that is a result of enzymatic or heat-dependent hydration.</text>
</comment>
<dbReference type="PROSITE" id="PS51385">
    <property type="entry name" value="YJEF_N"/>
    <property type="match status" value="1"/>
</dbReference>
<evidence type="ECO:0000256" key="4">
    <source>
        <dbReference type="ARBA" id="ARBA00009524"/>
    </source>
</evidence>
<dbReference type="PROSITE" id="PS51383">
    <property type="entry name" value="YJEF_C_3"/>
    <property type="match status" value="1"/>
</dbReference>
<feature type="binding site" evidence="17">
    <location>
        <position position="454"/>
    </location>
    <ligand>
        <name>AMP</name>
        <dbReference type="ChEBI" id="CHEBI:456215"/>
    </ligand>
</feature>